<evidence type="ECO:0000313" key="3">
    <source>
        <dbReference type="Proteomes" id="UP000324222"/>
    </source>
</evidence>
<accession>A0A5B7JA26</accession>
<protein>
    <submittedName>
        <fullName evidence="2">Uncharacterized protein</fullName>
    </submittedName>
</protein>
<feature type="region of interest" description="Disordered" evidence="1">
    <location>
        <begin position="1"/>
        <end position="48"/>
    </location>
</feature>
<organism evidence="2 3">
    <name type="scientific">Portunus trituberculatus</name>
    <name type="common">Swimming crab</name>
    <name type="synonym">Neptunus trituberculatus</name>
    <dbReference type="NCBI Taxonomy" id="210409"/>
    <lineage>
        <taxon>Eukaryota</taxon>
        <taxon>Metazoa</taxon>
        <taxon>Ecdysozoa</taxon>
        <taxon>Arthropoda</taxon>
        <taxon>Crustacea</taxon>
        <taxon>Multicrustacea</taxon>
        <taxon>Malacostraca</taxon>
        <taxon>Eumalacostraca</taxon>
        <taxon>Eucarida</taxon>
        <taxon>Decapoda</taxon>
        <taxon>Pleocyemata</taxon>
        <taxon>Brachyura</taxon>
        <taxon>Eubrachyura</taxon>
        <taxon>Portunoidea</taxon>
        <taxon>Portunidae</taxon>
        <taxon>Portuninae</taxon>
        <taxon>Portunus</taxon>
    </lineage>
</organism>
<comment type="caution">
    <text evidence="2">The sequence shown here is derived from an EMBL/GenBank/DDBJ whole genome shotgun (WGS) entry which is preliminary data.</text>
</comment>
<reference evidence="2 3" key="1">
    <citation type="submission" date="2019-05" db="EMBL/GenBank/DDBJ databases">
        <title>Another draft genome of Portunus trituberculatus and its Hox gene families provides insights of decapod evolution.</title>
        <authorList>
            <person name="Jeong J.-H."/>
            <person name="Song I."/>
            <person name="Kim S."/>
            <person name="Choi T."/>
            <person name="Kim D."/>
            <person name="Ryu S."/>
            <person name="Kim W."/>
        </authorList>
    </citation>
    <scope>NUCLEOTIDE SEQUENCE [LARGE SCALE GENOMIC DNA]</scope>
    <source>
        <tissue evidence="2">Muscle</tissue>
    </source>
</reference>
<dbReference type="AlphaFoldDB" id="A0A5B7JA26"/>
<evidence type="ECO:0000256" key="1">
    <source>
        <dbReference type="SAM" id="MobiDB-lite"/>
    </source>
</evidence>
<dbReference type="Proteomes" id="UP000324222">
    <property type="component" value="Unassembled WGS sequence"/>
</dbReference>
<dbReference type="EMBL" id="VSRR010093445">
    <property type="protein sequence ID" value="MPC93062.1"/>
    <property type="molecule type" value="Genomic_DNA"/>
</dbReference>
<evidence type="ECO:0000313" key="2">
    <source>
        <dbReference type="EMBL" id="MPC93062.1"/>
    </source>
</evidence>
<proteinExistence type="predicted"/>
<name>A0A5B7JA26_PORTR</name>
<gene>
    <name evidence="2" type="ORF">E2C01_088178</name>
</gene>
<sequence>MGKRVVSHPDTPVKDQAVPVPRAGKEADSASPRQEGGPAPQAGKMGPAWRRCPHACQEVPQGHVLAEVSFPARHSTLMGVSGSLVASLPIFRLAA</sequence>
<keyword evidence="3" id="KW-1185">Reference proteome</keyword>